<dbReference type="GO" id="GO:0042279">
    <property type="term" value="F:nitrite reductase (cytochrome, ammonia-forming) activity"/>
    <property type="evidence" value="ECO:0007669"/>
    <property type="project" value="UniProtKB-EC"/>
</dbReference>
<feature type="transmembrane region" description="Helical" evidence="11">
    <location>
        <begin position="12"/>
        <end position="34"/>
    </location>
</feature>
<evidence type="ECO:0000256" key="2">
    <source>
        <dbReference type="ARBA" id="ARBA00009288"/>
    </source>
</evidence>
<evidence type="ECO:0000256" key="3">
    <source>
        <dbReference type="ARBA" id="ARBA00011887"/>
    </source>
</evidence>
<evidence type="ECO:0000256" key="8">
    <source>
        <dbReference type="ARBA" id="ARBA00023002"/>
    </source>
</evidence>
<keyword evidence="4" id="KW-0349">Heme</keyword>
<evidence type="ECO:0000256" key="6">
    <source>
        <dbReference type="ARBA" id="ARBA00022729"/>
    </source>
</evidence>
<dbReference type="GO" id="GO:0019645">
    <property type="term" value="P:anaerobic electron transport chain"/>
    <property type="evidence" value="ECO:0007669"/>
    <property type="project" value="TreeGrafter"/>
</dbReference>
<keyword evidence="8 12" id="KW-0560">Oxidoreductase</keyword>
<evidence type="ECO:0000256" key="9">
    <source>
        <dbReference type="ARBA" id="ARBA00023004"/>
    </source>
</evidence>
<keyword evidence="11" id="KW-0812">Transmembrane</keyword>
<dbReference type="InterPro" id="IPR036280">
    <property type="entry name" value="Multihaem_cyt_sf"/>
</dbReference>
<dbReference type="GO" id="GO:0020037">
    <property type="term" value="F:heme binding"/>
    <property type="evidence" value="ECO:0007669"/>
    <property type="project" value="TreeGrafter"/>
</dbReference>
<evidence type="ECO:0000256" key="10">
    <source>
        <dbReference type="ARBA" id="ARBA00049131"/>
    </source>
</evidence>
<evidence type="ECO:0000256" key="11">
    <source>
        <dbReference type="SAM" id="Phobius"/>
    </source>
</evidence>
<organism evidence="12 13">
    <name type="scientific">Anaeromyxobacter dehalogenans (strain 2CP-C)</name>
    <dbReference type="NCBI Taxonomy" id="290397"/>
    <lineage>
        <taxon>Bacteria</taxon>
        <taxon>Pseudomonadati</taxon>
        <taxon>Myxococcota</taxon>
        <taxon>Myxococcia</taxon>
        <taxon>Myxococcales</taxon>
        <taxon>Cystobacterineae</taxon>
        <taxon>Anaeromyxobacteraceae</taxon>
        <taxon>Anaeromyxobacter</taxon>
    </lineage>
</organism>
<reference evidence="12" key="1">
    <citation type="submission" date="2006-01" db="EMBL/GenBank/DDBJ databases">
        <title>Complete sequence of Anaeromyxobacter dehalogenans 2CP-C.</title>
        <authorList>
            <consortium name="US DOE Joint Genome Institute"/>
            <person name="Copeland A."/>
            <person name="Lucas S."/>
            <person name="Lapidus A."/>
            <person name="Barry K."/>
            <person name="Detter J.C."/>
            <person name="Glavina T."/>
            <person name="Hammon N."/>
            <person name="Israni S."/>
            <person name="Pitluck S."/>
            <person name="Brettin T."/>
            <person name="Bruce D."/>
            <person name="Han C."/>
            <person name="Tapia R."/>
            <person name="Gilna P."/>
            <person name="Kiss H."/>
            <person name="Schmutz J."/>
            <person name="Larimer F."/>
            <person name="Land M."/>
            <person name="Kyrpides N."/>
            <person name="Anderson I."/>
            <person name="Sanford R.A."/>
            <person name="Ritalahti K.M."/>
            <person name="Thomas H.S."/>
            <person name="Kirby J.R."/>
            <person name="Zhulin I.B."/>
            <person name="Loeffler F.E."/>
            <person name="Richardson P."/>
        </authorList>
    </citation>
    <scope>NUCLEOTIDE SEQUENCE</scope>
    <source>
        <strain evidence="12">2CP-C</strain>
    </source>
</reference>
<dbReference type="GO" id="GO:0030288">
    <property type="term" value="C:outer membrane-bounded periplasmic space"/>
    <property type="evidence" value="ECO:0007669"/>
    <property type="project" value="TreeGrafter"/>
</dbReference>
<evidence type="ECO:0000313" key="13">
    <source>
        <dbReference type="Proteomes" id="UP000001935"/>
    </source>
</evidence>
<dbReference type="HOGENOM" id="CLU_035040_1_0_7"/>
<keyword evidence="9" id="KW-0408">Iron</keyword>
<dbReference type="GO" id="GO:0046872">
    <property type="term" value="F:metal ion binding"/>
    <property type="evidence" value="ECO:0007669"/>
    <property type="project" value="UniProtKB-KW"/>
</dbReference>
<dbReference type="KEGG" id="ade:Adeh_2902"/>
<accession>Q2IDL0</accession>
<keyword evidence="5" id="KW-0479">Metal-binding</keyword>
<dbReference type="OrthoDB" id="9780421at2"/>
<dbReference type="STRING" id="290397.Adeh_2902"/>
<dbReference type="PANTHER" id="PTHR30633:SF0">
    <property type="entry name" value="CYTOCHROME C-552"/>
    <property type="match status" value="1"/>
</dbReference>
<sequence>MPAETQPTKNRALLIALVAGVFALVAVGVAMLLVNISEKKSEARFSYVRVVEVGEDDTDPAKWGKNWPREFDDYKRTAERTSTKYGGAIGTAEGEMAPQKAERDPWLKRVFAGYLFAVDYRDRRGHAFMLKDQEITKRNVPGEGKQSGNCLHCHGSIMPLYRKLGKEAAPQGSPAEQLQAGLAKVAEMGYWDAHKALEDMGGGKAHPVSCVDCHDPASMEVRVSRPGFIAGIQKLAAGSAEVPHLPSIDRWRKGDRSKPYDPNLDSTRQERRAYVCGQCHVEYFCGKGMTLLFPWAEGLKVENAEHLYDNLQVKGQRFKDWVHAETGFEVLKAQHPEFEVWSQGIHARSGVTCADCHMPYKREGAQKYSDHWVRSPLLQPNRACATCHPLTDDELKARVLAIQDRHFALLTRAGNAAVAMIDAIVAVRKPYDERNLAAATAKAKETLAKQDAFQKLPKEDQDKKMGAEVKANLLASWREVIAKTPALQELENLQRAAQWRLDFVAAENSMGFHAPQELARILGESIDLSREAEVKATRLAVGTAASAAAVPATQRR</sequence>
<keyword evidence="7" id="KW-0106">Calcium</keyword>
<comment type="subcellular location">
    <subcellularLocation>
        <location evidence="1">Cell envelope</location>
    </subcellularLocation>
</comment>
<dbReference type="InterPro" id="IPR003321">
    <property type="entry name" value="Cyt_c552"/>
</dbReference>
<gene>
    <name evidence="12" type="ordered locus">Adeh_2902</name>
</gene>
<dbReference type="SUPFAM" id="SSF48695">
    <property type="entry name" value="Multiheme cytochromes"/>
    <property type="match status" value="2"/>
</dbReference>
<dbReference type="eggNOG" id="COG3303">
    <property type="taxonomic scope" value="Bacteria"/>
</dbReference>
<evidence type="ECO:0000256" key="4">
    <source>
        <dbReference type="ARBA" id="ARBA00022617"/>
    </source>
</evidence>
<dbReference type="Gene3D" id="1.20.140.10">
    <property type="entry name" value="Butyryl-CoA Dehydrogenase, subunit A, domain 3"/>
    <property type="match status" value="1"/>
</dbReference>
<evidence type="ECO:0000256" key="1">
    <source>
        <dbReference type="ARBA" id="ARBA00004196"/>
    </source>
</evidence>
<evidence type="ECO:0000313" key="12">
    <source>
        <dbReference type="EMBL" id="ABC82672.1"/>
    </source>
</evidence>
<dbReference type="Gene3D" id="1.10.1130.10">
    <property type="entry name" value="Flavocytochrome C3, Chain A"/>
    <property type="match status" value="1"/>
</dbReference>
<comment type="similarity">
    <text evidence="2">Belongs to the cytochrome c-552 family.</text>
</comment>
<dbReference type="Proteomes" id="UP000001935">
    <property type="component" value="Chromosome"/>
</dbReference>
<dbReference type="EMBL" id="CP000251">
    <property type="protein sequence ID" value="ABC82672.1"/>
    <property type="molecule type" value="Genomic_DNA"/>
</dbReference>
<keyword evidence="6" id="KW-0732">Signal</keyword>
<dbReference type="RefSeq" id="WP_011421954.1">
    <property type="nucleotide sequence ID" value="NC_007760.1"/>
</dbReference>
<dbReference type="PANTHER" id="PTHR30633">
    <property type="entry name" value="CYTOCHROME C-552 RESPIRATORY NITRITE REDUCTASE"/>
    <property type="match status" value="1"/>
</dbReference>
<dbReference type="AlphaFoldDB" id="Q2IDL0"/>
<evidence type="ECO:0000256" key="5">
    <source>
        <dbReference type="ARBA" id="ARBA00022723"/>
    </source>
</evidence>
<dbReference type="PIRSF" id="PIRSF000243">
    <property type="entry name" value="Cyt_c552"/>
    <property type="match status" value="1"/>
</dbReference>
<comment type="catalytic activity">
    <reaction evidence="10">
        <text>6 Fe(III)-[cytochrome c] + NH4(+) + 2 H2O = 6 Fe(II)-[cytochrome c] + nitrite + 8 H(+)</text>
        <dbReference type="Rhea" id="RHEA:13089"/>
        <dbReference type="Rhea" id="RHEA-COMP:10350"/>
        <dbReference type="Rhea" id="RHEA-COMP:14399"/>
        <dbReference type="ChEBI" id="CHEBI:15377"/>
        <dbReference type="ChEBI" id="CHEBI:15378"/>
        <dbReference type="ChEBI" id="CHEBI:16301"/>
        <dbReference type="ChEBI" id="CHEBI:28938"/>
        <dbReference type="ChEBI" id="CHEBI:29033"/>
        <dbReference type="ChEBI" id="CHEBI:29034"/>
        <dbReference type="EC" id="1.7.2.2"/>
    </reaction>
</comment>
<proteinExistence type="inferred from homology"/>
<protein>
    <recommendedName>
        <fullName evidence="3">nitrite reductase (cytochrome; ammonia-forming)</fullName>
        <ecNumber evidence="3">1.7.2.2</ecNumber>
    </recommendedName>
</protein>
<keyword evidence="11" id="KW-0472">Membrane</keyword>
<dbReference type="EC" id="1.7.2.2" evidence="3"/>
<dbReference type="CDD" id="cd00548">
    <property type="entry name" value="NrfA-like"/>
    <property type="match status" value="1"/>
</dbReference>
<dbReference type="Pfam" id="PF02335">
    <property type="entry name" value="Cytochrom_C552"/>
    <property type="match status" value="1"/>
</dbReference>
<name>Q2IDL0_ANADE</name>
<evidence type="ECO:0000256" key="7">
    <source>
        <dbReference type="ARBA" id="ARBA00022837"/>
    </source>
</evidence>
<keyword evidence="11" id="KW-1133">Transmembrane helix</keyword>